<evidence type="ECO:0000313" key="10">
    <source>
        <dbReference type="Proteomes" id="UP000251993"/>
    </source>
</evidence>
<feature type="chain" id="PRO_5016740984" evidence="8">
    <location>
        <begin position="20"/>
        <end position="443"/>
    </location>
</feature>
<dbReference type="SUPFAM" id="SSF56954">
    <property type="entry name" value="Outer membrane efflux proteins (OEP)"/>
    <property type="match status" value="1"/>
</dbReference>
<accession>A0A344TMA5</accession>
<protein>
    <submittedName>
        <fullName evidence="9">TolC family protein</fullName>
    </submittedName>
</protein>
<proteinExistence type="inferred from homology"/>
<dbReference type="AlphaFoldDB" id="A0A344TMA5"/>
<evidence type="ECO:0000256" key="7">
    <source>
        <dbReference type="ARBA" id="ARBA00023237"/>
    </source>
</evidence>
<gene>
    <name evidence="9" type="ORF">DR864_19530</name>
</gene>
<evidence type="ECO:0000256" key="6">
    <source>
        <dbReference type="ARBA" id="ARBA00023136"/>
    </source>
</evidence>
<dbReference type="GO" id="GO:1990281">
    <property type="term" value="C:efflux pump complex"/>
    <property type="evidence" value="ECO:0007669"/>
    <property type="project" value="TreeGrafter"/>
</dbReference>
<dbReference type="PANTHER" id="PTHR30026:SF20">
    <property type="entry name" value="OUTER MEMBRANE PROTEIN TOLC"/>
    <property type="match status" value="1"/>
</dbReference>
<dbReference type="PANTHER" id="PTHR30026">
    <property type="entry name" value="OUTER MEMBRANE PROTEIN TOLC"/>
    <property type="match status" value="1"/>
</dbReference>
<dbReference type="GO" id="GO:0015562">
    <property type="term" value="F:efflux transmembrane transporter activity"/>
    <property type="evidence" value="ECO:0007669"/>
    <property type="project" value="InterPro"/>
</dbReference>
<keyword evidence="8" id="KW-0732">Signal</keyword>
<dbReference type="Pfam" id="PF02321">
    <property type="entry name" value="OEP"/>
    <property type="match status" value="2"/>
</dbReference>
<evidence type="ECO:0000256" key="5">
    <source>
        <dbReference type="ARBA" id="ARBA00022692"/>
    </source>
</evidence>
<evidence type="ECO:0000256" key="8">
    <source>
        <dbReference type="SAM" id="SignalP"/>
    </source>
</evidence>
<comment type="similarity">
    <text evidence="2">Belongs to the outer membrane factor (OMF) (TC 1.B.17) family.</text>
</comment>
<dbReference type="KEGG" id="run:DR864_19530"/>
<dbReference type="RefSeq" id="WP_114068544.1">
    <property type="nucleotide sequence ID" value="NZ_CP030850.1"/>
</dbReference>
<keyword evidence="3" id="KW-0813">Transport</keyword>
<dbReference type="Proteomes" id="UP000251993">
    <property type="component" value="Chromosome"/>
</dbReference>
<reference evidence="9 10" key="1">
    <citation type="submission" date="2018-07" db="EMBL/GenBank/DDBJ databases">
        <title>Genome sequencing of Runella.</title>
        <authorList>
            <person name="Baek M.-G."/>
            <person name="Yi H."/>
        </authorList>
    </citation>
    <scope>NUCLEOTIDE SEQUENCE [LARGE SCALE GENOMIC DNA]</scope>
    <source>
        <strain evidence="9 10">HYN0085</strain>
    </source>
</reference>
<sequence>MTRFLLLLFILFVPTFASFSQELLTLENAIAVALEKNYAIKIARSREAIAHNDNTRGNAGMLPVVTGSTQANFNNNSVNQTFFPLGTTTREPLVQRGVQNRNSNSGINLVWTVFDGMGMFATAERLREIEQFGKTTVKINIENTVAQVAAAYYDIIRQKQRLESLKDALDISSTRRELAKANYEVGATSKSEYLAAQVDYNGDQAALVAQEQFLQNTKVTLNALLMRELNIDFTIPDTITFRKDLELAQLQQSLKSQNPNLLAANQNRKIASVTEREIKAARLPQVDLLGSYTYNTLNNEVGFGVKTSRNGSLNYGARLVIPIYDGYNQRRREANAKIGTMIAEYQESDLTVQLLSALERTYNTYRNSIALFSFEEQNLKIARQNVDLAFERYKFGNSTAIEFREAQRNAVATESRLIEAAYNVKVTEIELLRLSSSIINDVK</sequence>
<dbReference type="EMBL" id="CP030850">
    <property type="protein sequence ID" value="AXE19776.1"/>
    <property type="molecule type" value="Genomic_DNA"/>
</dbReference>
<evidence type="ECO:0000256" key="4">
    <source>
        <dbReference type="ARBA" id="ARBA00022452"/>
    </source>
</evidence>
<name>A0A344TMA5_9BACT</name>
<evidence type="ECO:0000256" key="2">
    <source>
        <dbReference type="ARBA" id="ARBA00007613"/>
    </source>
</evidence>
<evidence type="ECO:0000256" key="3">
    <source>
        <dbReference type="ARBA" id="ARBA00022448"/>
    </source>
</evidence>
<dbReference type="GO" id="GO:0009279">
    <property type="term" value="C:cell outer membrane"/>
    <property type="evidence" value="ECO:0007669"/>
    <property type="project" value="UniProtKB-SubCell"/>
</dbReference>
<dbReference type="OrthoDB" id="9771205at2"/>
<keyword evidence="4" id="KW-1134">Transmembrane beta strand</keyword>
<organism evidence="9 10">
    <name type="scientific">Runella rosea</name>
    <dbReference type="NCBI Taxonomy" id="2259595"/>
    <lineage>
        <taxon>Bacteria</taxon>
        <taxon>Pseudomonadati</taxon>
        <taxon>Bacteroidota</taxon>
        <taxon>Cytophagia</taxon>
        <taxon>Cytophagales</taxon>
        <taxon>Spirosomataceae</taxon>
        <taxon>Runella</taxon>
    </lineage>
</organism>
<dbReference type="Gene3D" id="1.20.1600.10">
    <property type="entry name" value="Outer membrane efflux proteins (OEP)"/>
    <property type="match status" value="1"/>
</dbReference>
<dbReference type="InterPro" id="IPR051906">
    <property type="entry name" value="TolC-like"/>
</dbReference>
<keyword evidence="10" id="KW-1185">Reference proteome</keyword>
<evidence type="ECO:0000313" key="9">
    <source>
        <dbReference type="EMBL" id="AXE19776.1"/>
    </source>
</evidence>
<keyword evidence="7" id="KW-0998">Cell outer membrane</keyword>
<dbReference type="InterPro" id="IPR003423">
    <property type="entry name" value="OMP_efflux"/>
</dbReference>
<feature type="signal peptide" evidence="8">
    <location>
        <begin position="1"/>
        <end position="19"/>
    </location>
</feature>
<evidence type="ECO:0000256" key="1">
    <source>
        <dbReference type="ARBA" id="ARBA00004442"/>
    </source>
</evidence>
<keyword evidence="6" id="KW-0472">Membrane</keyword>
<comment type="subcellular location">
    <subcellularLocation>
        <location evidence="1">Cell outer membrane</location>
    </subcellularLocation>
</comment>
<dbReference type="GO" id="GO:0015288">
    <property type="term" value="F:porin activity"/>
    <property type="evidence" value="ECO:0007669"/>
    <property type="project" value="TreeGrafter"/>
</dbReference>
<keyword evidence="5" id="KW-0812">Transmembrane</keyword>